<dbReference type="AlphaFoldDB" id="I0GPN4"/>
<sequence>MADKMNWEQRLSPAVNAIAPSGIRKFFDIAAQMDDVISLGVGEPDFVTPWSIRESCVYGLEQGYTSYTANRGMPELRQEIVNLYQRRYNTEYDANTDVLVTVGVSEALDIAMRAILAPGDEVLIPEPCYVSYQACTILAGGVPVAVPAKIENEFRITPEELEQHVTDKTKVLLIGYPNNPTGAIMTRKDLEAVADFAEKHDLIVISDEIYGDLTYGGEEHVCFSSLPRMKDRTILLNGFSKAYAMTGWRIGYALGNPEVIAAMTKIHQYTMLCAPITAQVAAVEALRHGEKYMKKMVAEYDRRRRLIYDGLTKMGLECFEPKGAFYIFPSIKSTGYTSDEFAEKLLTAEHVALVPGSAFGQCGEGHVRCSYATAIDKISEALNRIENFLKNHRK</sequence>
<evidence type="ECO:0000256" key="1">
    <source>
        <dbReference type="ARBA" id="ARBA00001933"/>
    </source>
</evidence>
<dbReference type="GO" id="GO:0006520">
    <property type="term" value="P:amino acid metabolic process"/>
    <property type="evidence" value="ECO:0007669"/>
    <property type="project" value="InterPro"/>
</dbReference>
<evidence type="ECO:0000313" key="9">
    <source>
        <dbReference type="Proteomes" id="UP000007887"/>
    </source>
</evidence>
<dbReference type="eggNOG" id="COG0436">
    <property type="taxonomic scope" value="Bacteria"/>
</dbReference>
<dbReference type="InterPro" id="IPR050596">
    <property type="entry name" value="AspAT/PAT-like"/>
</dbReference>
<gene>
    <name evidence="8" type="ordered locus">SELR_10130</name>
</gene>
<evidence type="ECO:0000256" key="5">
    <source>
        <dbReference type="ARBA" id="ARBA00022898"/>
    </source>
</evidence>
<feature type="domain" description="Aminotransferase class I/classII large" evidence="7">
    <location>
        <begin position="35"/>
        <end position="385"/>
    </location>
</feature>
<dbReference type="FunFam" id="3.40.640.10:FF:000033">
    <property type="entry name" value="Aspartate aminotransferase"/>
    <property type="match status" value="1"/>
</dbReference>
<reference evidence="8 9" key="1">
    <citation type="submission" date="2011-10" db="EMBL/GenBank/DDBJ databases">
        <title>Whole genome sequence of Selenomonas ruminantium subsp. lactilytica TAM6421.</title>
        <authorList>
            <person name="Oguchi A."/>
            <person name="Ankai A."/>
            <person name="Kaneko J."/>
            <person name="Yamada-Narita S."/>
            <person name="Fukui S."/>
            <person name="Takahashi M."/>
            <person name="Onodera T."/>
            <person name="Kojima S."/>
            <person name="Fushimi T."/>
            <person name="Abe N."/>
            <person name="Kamio Y."/>
            <person name="Yamazaki S."/>
            <person name="Fujita N."/>
        </authorList>
    </citation>
    <scope>NUCLEOTIDE SEQUENCE [LARGE SCALE GENOMIC DNA]</scope>
    <source>
        <strain evidence="9">NBRC 103574 / TAM6421</strain>
    </source>
</reference>
<dbReference type="KEGG" id="sri:SELR_10130"/>
<keyword evidence="5" id="KW-0663">Pyridoxal phosphate</keyword>
<dbReference type="InterPro" id="IPR004838">
    <property type="entry name" value="NHTrfase_class1_PyrdxlP-BS"/>
</dbReference>
<keyword evidence="3 6" id="KW-0032">Aminotransferase</keyword>
<dbReference type="Gene3D" id="3.90.1150.10">
    <property type="entry name" value="Aspartate Aminotransferase, domain 1"/>
    <property type="match status" value="1"/>
</dbReference>
<accession>I0GPN4</accession>
<comment type="similarity">
    <text evidence="2 6">Belongs to the class-I pyridoxal-phosphate-dependent aminotransferase family.</text>
</comment>
<evidence type="ECO:0000313" key="8">
    <source>
        <dbReference type="EMBL" id="BAL82721.1"/>
    </source>
</evidence>
<dbReference type="InterPro" id="IPR015421">
    <property type="entry name" value="PyrdxlP-dep_Trfase_major"/>
</dbReference>
<organism evidence="8 9">
    <name type="scientific">Selenomonas ruminantium subsp. lactilytica (strain NBRC 103574 / TAM6421)</name>
    <dbReference type="NCBI Taxonomy" id="927704"/>
    <lineage>
        <taxon>Bacteria</taxon>
        <taxon>Bacillati</taxon>
        <taxon>Bacillota</taxon>
        <taxon>Negativicutes</taxon>
        <taxon>Selenomonadales</taxon>
        <taxon>Selenomonadaceae</taxon>
        <taxon>Selenomonas</taxon>
    </lineage>
</organism>
<dbReference type="PANTHER" id="PTHR46383">
    <property type="entry name" value="ASPARTATE AMINOTRANSFERASE"/>
    <property type="match status" value="1"/>
</dbReference>
<evidence type="ECO:0000259" key="7">
    <source>
        <dbReference type="Pfam" id="PF00155"/>
    </source>
</evidence>
<keyword evidence="4 6" id="KW-0808">Transferase</keyword>
<evidence type="ECO:0000256" key="2">
    <source>
        <dbReference type="ARBA" id="ARBA00007441"/>
    </source>
</evidence>
<evidence type="ECO:0000256" key="4">
    <source>
        <dbReference type="ARBA" id="ARBA00022679"/>
    </source>
</evidence>
<dbReference type="InterPro" id="IPR004839">
    <property type="entry name" value="Aminotransferase_I/II_large"/>
</dbReference>
<dbReference type="GO" id="GO:0008483">
    <property type="term" value="F:transaminase activity"/>
    <property type="evidence" value="ECO:0007669"/>
    <property type="project" value="UniProtKB-KW"/>
</dbReference>
<dbReference type="Pfam" id="PF00155">
    <property type="entry name" value="Aminotran_1_2"/>
    <property type="match status" value="1"/>
</dbReference>
<dbReference type="SUPFAM" id="SSF53383">
    <property type="entry name" value="PLP-dependent transferases"/>
    <property type="match status" value="1"/>
</dbReference>
<comment type="cofactor">
    <cofactor evidence="1 6">
        <name>pyridoxal 5'-phosphate</name>
        <dbReference type="ChEBI" id="CHEBI:597326"/>
    </cofactor>
</comment>
<dbReference type="HOGENOM" id="CLU_017584_4_3_9"/>
<dbReference type="PATRIC" id="fig|927704.6.peg.1044"/>
<dbReference type="Proteomes" id="UP000007887">
    <property type="component" value="Chromosome"/>
</dbReference>
<dbReference type="PANTHER" id="PTHR46383:SF3">
    <property type="entry name" value="ASPARTATE AMINOTRANSFERASE-RELATED"/>
    <property type="match status" value="1"/>
</dbReference>
<dbReference type="PROSITE" id="PS00105">
    <property type="entry name" value="AA_TRANSFER_CLASS_1"/>
    <property type="match status" value="1"/>
</dbReference>
<name>I0GPN4_SELRL</name>
<proteinExistence type="inferred from homology"/>
<dbReference type="InterPro" id="IPR015424">
    <property type="entry name" value="PyrdxlP-dep_Trfase"/>
</dbReference>
<dbReference type="EC" id="2.6.1.-" evidence="6"/>
<evidence type="ECO:0000256" key="6">
    <source>
        <dbReference type="RuleBase" id="RU000481"/>
    </source>
</evidence>
<dbReference type="Gene3D" id="3.40.640.10">
    <property type="entry name" value="Type I PLP-dependent aspartate aminotransferase-like (Major domain)"/>
    <property type="match status" value="1"/>
</dbReference>
<dbReference type="InterPro" id="IPR015422">
    <property type="entry name" value="PyrdxlP-dep_Trfase_small"/>
</dbReference>
<evidence type="ECO:0000256" key="3">
    <source>
        <dbReference type="ARBA" id="ARBA00022576"/>
    </source>
</evidence>
<dbReference type="GO" id="GO:0030170">
    <property type="term" value="F:pyridoxal phosphate binding"/>
    <property type="evidence" value="ECO:0007669"/>
    <property type="project" value="InterPro"/>
</dbReference>
<dbReference type="CDD" id="cd00609">
    <property type="entry name" value="AAT_like"/>
    <property type="match status" value="1"/>
</dbReference>
<dbReference type="EMBL" id="AP012292">
    <property type="protein sequence ID" value="BAL82721.1"/>
    <property type="molecule type" value="Genomic_DNA"/>
</dbReference>
<protein>
    <recommendedName>
        <fullName evidence="6">Aminotransferase</fullName>
        <ecNumber evidence="6">2.6.1.-</ecNumber>
    </recommendedName>
</protein>